<comment type="caution">
    <text evidence="2">The sequence shown here is derived from an EMBL/GenBank/DDBJ whole genome shotgun (WGS) entry which is preliminary data.</text>
</comment>
<proteinExistence type="predicted"/>
<name>A0A3S0I4W9_9DEIO</name>
<dbReference type="SUPFAM" id="SSF56300">
    <property type="entry name" value="Metallo-dependent phosphatases"/>
    <property type="match status" value="1"/>
</dbReference>
<dbReference type="Pfam" id="PF00149">
    <property type="entry name" value="Metallophos"/>
    <property type="match status" value="1"/>
</dbReference>
<accession>A0A3S0I4W9</accession>
<dbReference type="EMBL" id="RXPE01000034">
    <property type="protein sequence ID" value="RTR25217.1"/>
    <property type="molecule type" value="Genomic_DNA"/>
</dbReference>
<dbReference type="OrthoDB" id="58425at2"/>
<evidence type="ECO:0000259" key="1">
    <source>
        <dbReference type="Pfam" id="PF00149"/>
    </source>
</evidence>
<protein>
    <submittedName>
        <fullName evidence="2">Metallophosphoesterase</fullName>
    </submittedName>
</protein>
<sequence length="264" mass="29328">MTEASAAPAAPDLRKFIAIGDIHADFGKLWAALRSAGCATPDGRPTRPVLSGLYQVVLLGDLVHPKSQRQYDELIGGAYDHRNPDHTAQAAAWQMEELRRVRDFQAQAPGSVHIILGNHDDVLIQPRFVLGTGGGLQHTEFDPHHGGVALPPDLVAWVGGFLRELRVGGVQFAHVGPLPSHAQYDDLFYVDRSPKRWFLETPEYVEMAGLAFGVYGHTQMDRGIVVHEGYRFALVDALHCREYLEMMIAPGRETPLHNWRIVTF</sequence>
<dbReference type="Proteomes" id="UP000277766">
    <property type="component" value="Unassembled WGS sequence"/>
</dbReference>
<reference evidence="2 3" key="1">
    <citation type="submission" date="2018-12" db="EMBL/GenBank/DDBJ databases">
        <title>Deinococcus radiophilus ATCC 27603 genome sequencing and assembly.</title>
        <authorList>
            <person name="Maclea K.S."/>
            <person name="Maynard C.R."/>
        </authorList>
    </citation>
    <scope>NUCLEOTIDE SEQUENCE [LARGE SCALE GENOMIC DNA]</scope>
    <source>
        <strain evidence="2 3">ATCC 27603</strain>
    </source>
</reference>
<dbReference type="RefSeq" id="WP_126353053.1">
    <property type="nucleotide sequence ID" value="NZ_CP086380.1"/>
</dbReference>
<keyword evidence="3" id="KW-1185">Reference proteome</keyword>
<dbReference type="AlphaFoldDB" id="A0A3S0I4W9"/>
<dbReference type="GO" id="GO:0016787">
    <property type="term" value="F:hydrolase activity"/>
    <property type="evidence" value="ECO:0007669"/>
    <property type="project" value="InterPro"/>
</dbReference>
<feature type="domain" description="Calcineurin-like phosphoesterase" evidence="1">
    <location>
        <begin position="15"/>
        <end position="176"/>
    </location>
</feature>
<dbReference type="Gene3D" id="3.60.21.10">
    <property type="match status" value="1"/>
</dbReference>
<evidence type="ECO:0000313" key="2">
    <source>
        <dbReference type="EMBL" id="RTR25217.1"/>
    </source>
</evidence>
<dbReference type="InterPro" id="IPR004843">
    <property type="entry name" value="Calcineurin-like_PHP"/>
</dbReference>
<dbReference type="InterPro" id="IPR029052">
    <property type="entry name" value="Metallo-depent_PP-like"/>
</dbReference>
<organism evidence="2 3">
    <name type="scientific">Deinococcus radiophilus</name>
    <dbReference type="NCBI Taxonomy" id="32062"/>
    <lineage>
        <taxon>Bacteria</taxon>
        <taxon>Thermotogati</taxon>
        <taxon>Deinococcota</taxon>
        <taxon>Deinococci</taxon>
        <taxon>Deinococcales</taxon>
        <taxon>Deinococcaceae</taxon>
        <taxon>Deinococcus</taxon>
    </lineage>
</organism>
<evidence type="ECO:0000313" key="3">
    <source>
        <dbReference type="Proteomes" id="UP000277766"/>
    </source>
</evidence>
<gene>
    <name evidence="2" type="ORF">EJ104_11760</name>
</gene>